<dbReference type="Proteomes" id="UP000248882">
    <property type="component" value="Unassembled WGS sequence"/>
</dbReference>
<evidence type="ECO:0000313" key="1">
    <source>
        <dbReference type="EMBL" id="PZX54053.1"/>
    </source>
</evidence>
<gene>
    <name evidence="1" type="ORF">LV85_01392</name>
</gene>
<reference evidence="1 2" key="1">
    <citation type="submission" date="2018-06" db="EMBL/GenBank/DDBJ databases">
        <title>Genomic Encyclopedia of Archaeal and Bacterial Type Strains, Phase II (KMG-II): from individual species to whole genera.</title>
        <authorList>
            <person name="Goeker M."/>
        </authorList>
    </citation>
    <scope>NUCLEOTIDE SEQUENCE [LARGE SCALE GENOMIC DNA]</scope>
    <source>
        <strain evidence="1 2">DSM 19830</strain>
    </source>
</reference>
<comment type="caution">
    <text evidence="1">The sequence shown here is derived from an EMBL/GenBank/DDBJ whole genome shotgun (WGS) entry which is preliminary data.</text>
</comment>
<organism evidence="1 2">
    <name type="scientific">Algoriphagus chordae</name>
    <dbReference type="NCBI Taxonomy" id="237019"/>
    <lineage>
        <taxon>Bacteria</taxon>
        <taxon>Pseudomonadati</taxon>
        <taxon>Bacteroidota</taxon>
        <taxon>Cytophagia</taxon>
        <taxon>Cytophagales</taxon>
        <taxon>Cyclobacteriaceae</taxon>
        <taxon>Algoriphagus</taxon>
    </lineage>
</organism>
<dbReference type="RefSeq" id="WP_111317470.1">
    <property type="nucleotide sequence ID" value="NZ_QKZT01000005.1"/>
</dbReference>
<dbReference type="EMBL" id="QKZT01000005">
    <property type="protein sequence ID" value="PZX54053.1"/>
    <property type="molecule type" value="Genomic_DNA"/>
</dbReference>
<sequence length="133" mass="14726">MANLTSEQAMQLSDNFYYLGMAIGDFRYENWDRLSLDDNKELSDTQNMLLQQGEDILAYSTTLIMDEVSESLAKINEIATDISGTIKTLHNIQKGLNIAAALLILGVAITNRDTQGIGNSIKDVVNTWKNPLA</sequence>
<name>A0A2W7QZT0_9BACT</name>
<evidence type="ECO:0000313" key="2">
    <source>
        <dbReference type="Proteomes" id="UP000248882"/>
    </source>
</evidence>
<proteinExistence type="predicted"/>
<protein>
    <submittedName>
        <fullName evidence="1">Uncharacterized protein</fullName>
    </submittedName>
</protein>
<dbReference type="OrthoDB" id="1439363at2"/>
<dbReference type="AlphaFoldDB" id="A0A2W7QZT0"/>
<keyword evidence="2" id="KW-1185">Reference proteome</keyword>
<accession>A0A2W7QZT0</accession>